<feature type="compositionally biased region" description="Polar residues" evidence="1">
    <location>
        <begin position="85"/>
        <end position="98"/>
    </location>
</feature>
<dbReference type="EMBL" id="KD181818">
    <property type="protein sequence ID" value="EMS54517.1"/>
    <property type="molecule type" value="Genomic_DNA"/>
</dbReference>
<feature type="compositionally biased region" description="Basic residues" evidence="1">
    <location>
        <begin position="35"/>
        <end position="52"/>
    </location>
</feature>
<evidence type="ECO:0000256" key="1">
    <source>
        <dbReference type="SAM" id="MobiDB-lite"/>
    </source>
</evidence>
<protein>
    <submittedName>
        <fullName evidence="2">Uncharacterized protein</fullName>
    </submittedName>
</protein>
<evidence type="ECO:0000313" key="2">
    <source>
        <dbReference type="EMBL" id="EMS54517.1"/>
    </source>
</evidence>
<dbReference type="AlphaFoldDB" id="M7Z3I1"/>
<feature type="compositionally biased region" description="Pro residues" evidence="1">
    <location>
        <begin position="1"/>
        <end position="14"/>
    </location>
</feature>
<sequence>MASSAPAPPPPPILPQEKQQPVCGLTTTITERQKEKRRHKGRKKSLEKKRKEKREEKRKKQEKKRKTQEEEEEELQGKRKHARSMNCSEFVQGATTEGLQRRDSPPMTHSQRATRSPLVRSPVASTKVTGGEHVEIFPWSSSKSCSLKKGQVSLNEDCKFPIGGEGKFVREITIYLRIPFSSDCSIWRLKN</sequence>
<reference evidence="2" key="1">
    <citation type="journal article" date="2013" name="Nature">
        <title>Draft genome of the wheat A-genome progenitor Triticum urartu.</title>
        <authorList>
            <person name="Ling H.Q."/>
            <person name="Zhao S."/>
            <person name="Liu D."/>
            <person name="Wang J."/>
            <person name="Sun H."/>
            <person name="Zhang C."/>
            <person name="Fan H."/>
            <person name="Li D."/>
            <person name="Dong L."/>
            <person name="Tao Y."/>
            <person name="Gao C."/>
            <person name="Wu H."/>
            <person name="Li Y."/>
            <person name="Cui Y."/>
            <person name="Guo X."/>
            <person name="Zheng S."/>
            <person name="Wang B."/>
            <person name="Yu K."/>
            <person name="Liang Q."/>
            <person name="Yang W."/>
            <person name="Lou X."/>
            <person name="Chen J."/>
            <person name="Feng M."/>
            <person name="Jian J."/>
            <person name="Zhang X."/>
            <person name="Luo G."/>
            <person name="Jiang Y."/>
            <person name="Liu J."/>
            <person name="Wang Z."/>
            <person name="Sha Y."/>
            <person name="Zhang B."/>
            <person name="Wu H."/>
            <person name="Tang D."/>
            <person name="Shen Q."/>
            <person name="Xue P."/>
            <person name="Zou S."/>
            <person name="Wang X."/>
            <person name="Liu X."/>
            <person name="Wang F."/>
            <person name="Yang Y."/>
            <person name="An X."/>
            <person name="Dong Z."/>
            <person name="Zhang K."/>
            <person name="Zhang X."/>
            <person name="Luo M.C."/>
            <person name="Dvorak J."/>
            <person name="Tong Y."/>
            <person name="Wang J."/>
            <person name="Yang H."/>
            <person name="Li Z."/>
            <person name="Wang D."/>
            <person name="Zhang A."/>
            <person name="Wang J."/>
        </authorList>
    </citation>
    <scope>NUCLEOTIDE SEQUENCE</scope>
</reference>
<gene>
    <name evidence="2" type="ORF">TRIUR3_09490</name>
</gene>
<feature type="region of interest" description="Disordered" evidence="1">
    <location>
        <begin position="1"/>
        <end position="127"/>
    </location>
</feature>
<name>M7Z3I1_TRIUA</name>
<accession>M7Z3I1</accession>
<proteinExistence type="predicted"/>
<organism evidence="2">
    <name type="scientific">Triticum urartu</name>
    <name type="common">Red wild einkorn</name>
    <name type="synonym">Crithodium urartu</name>
    <dbReference type="NCBI Taxonomy" id="4572"/>
    <lineage>
        <taxon>Eukaryota</taxon>
        <taxon>Viridiplantae</taxon>
        <taxon>Streptophyta</taxon>
        <taxon>Embryophyta</taxon>
        <taxon>Tracheophyta</taxon>
        <taxon>Spermatophyta</taxon>
        <taxon>Magnoliopsida</taxon>
        <taxon>Liliopsida</taxon>
        <taxon>Poales</taxon>
        <taxon>Poaceae</taxon>
        <taxon>BOP clade</taxon>
        <taxon>Pooideae</taxon>
        <taxon>Triticodae</taxon>
        <taxon>Triticeae</taxon>
        <taxon>Triticinae</taxon>
        <taxon>Triticum</taxon>
    </lineage>
</organism>